<dbReference type="GeneID" id="93505355"/>
<sequence length="128" mass="14140">MAIVTMFVNGQAMSGGTLHDALHRARFLGRVDTAPRYRFYSVRDEFPGLHPVTSGGVSVPGELYEVEYDVLREELLPREPEELELGVIELADGSGSLSMRMRSNALDVPGVTDISDRGGWVAYRKATR</sequence>
<name>A0ABW7TK88_9NOCA</name>
<dbReference type="EMBL" id="JBIRUQ010000001">
    <property type="protein sequence ID" value="MFI1460266.1"/>
    <property type="molecule type" value="Genomic_DNA"/>
</dbReference>
<evidence type="ECO:0000259" key="1">
    <source>
        <dbReference type="Pfam" id="PF21986"/>
    </source>
</evidence>
<dbReference type="Gene3D" id="3.10.490.10">
    <property type="entry name" value="Gamma-glutamyl cyclotransferase-like"/>
    <property type="match status" value="1"/>
</dbReference>
<proteinExistence type="predicted"/>
<dbReference type="RefSeq" id="WP_033241887.1">
    <property type="nucleotide sequence ID" value="NZ_JBIRUQ010000001.1"/>
</dbReference>
<dbReference type="InterPro" id="IPR053844">
    <property type="entry name" value="AH_C"/>
</dbReference>
<organism evidence="2 3">
    <name type="scientific">Nocardia carnea</name>
    <dbReference type="NCBI Taxonomy" id="37328"/>
    <lineage>
        <taxon>Bacteria</taxon>
        <taxon>Bacillati</taxon>
        <taxon>Actinomycetota</taxon>
        <taxon>Actinomycetes</taxon>
        <taxon>Mycobacteriales</taxon>
        <taxon>Nocardiaceae</taxon>
        <taxon>Nocardia</taxon>
    </lineage>
</organism>
<protein>
    <submittedName>
        <fullName evidence="2">Gamma-glutamylcyclotransferase</fullName>
    </submittedName>
</protein>
<dbReference type="Pfam" id="PF21986">
    <property type="entry name" value="AH_C"/>
    <property type="match status" value="1"/>
</dbReference>
<comment type="caution">
    <text evidence="2">The sequence shown here is derived from an EMBL/GenBank/DDBJ whole genome shotgun (WGS) entry which is preliminary data.</text>
</comment>
<dbReference type="Proteomes" id="UP001611263">
    <property type="component" value="Unassembled WGS sequence"/>
</dbReference>
<gene>
    <name evidence="2" type="ORF">ACH4WX_06025</name>
</gene>
<reference evidence="2 3" key="1">
    <citation type="submission" date="2024-10" db="EMBL/GenBank/DDBJ databases">
        <title>The Natural Products Discovery Center: Release of the First 8490 Sequenced Strains for Exploring Actinobacteria Biosynthetic Diversity.</title>
        <authorList>
            <person name="Kalkreuter E."/>
            <person name="Kautsar S.A."/>
            <person name="Yang D."/>
            <person name="Bader C.D."/>
            <person name="Teijaro C.N."/>
            <person name="Fluegel L."/>
            <person name="Davis C.M."/>
            <person name="Simpson J.R."/>
            <person name="Lauterbach L."/>
            <person name="Steele A.D."/>
            <person name="Gui C."/>
            <person name="Meng S."/>
            <person name="Li G."/>
            <person name="Viehrig K."/>
            <person name="Ye F."/>
            <person name="Su P."/>
            <person name="Kiefer A.F."/>
            <person name="Nichols A."/>
            <person name="Cepeda A.J."/>
            <person name="Yan W."/>
            <person name="Fan B."/>
            <person name="Jiang Y."/>
            <person name="Adhikari A."/>
            <person name="Zheng C.-J."/>
            <person name="Schuster L."/>
            <person name="Cowan T.M."/>
            <person name="Smanski M.J."/>
            <person name="Chevrette M.G."/>
            <person name="De Carvalho L.P.S."/>
            <person name="Shen B."/>
        </authorList>
    </citation>
    <scope>NUCLEOTIDE SEQUENCE [LARGE SCALE GENOMIC DNA]</scope>
    <source>
        <strain evidence="2 3">NPDC020568</strain>
    </source>
</reference>
<evidence type="ECO:0000313" key="3">
    <source>
        <dbReference type="Proteomes" id="UP001611263"/>
    </source>
</evidence>
<keyword evidence="3" id="KW-1185">Reference proteome</keyword>
<dbReference type="InterPro" id="IPR036568">
    <property type="entry name" value="GGCT-like_sf"/>
</dbReference>
<dbReference type="SUPFAM" id="SSF110857">
    <property type="entry name" value="Gamma-glutamyl cyclotransferase-like"/>
    <property type="match status" value="1"/>
</dbReference>
<accession>A0ABW7TK88</accession>
<feature type="domain" description="Allophanate hydrolase C-terminal" evidence="1">
    <location>
        <begin position="4"/>
        <end position="124"/>
    </location>
</feature>
<evidence type="ECO:0000313" key="2">
    <source>
        <dbReference type="EMBL" id="MFI1460266.1"/>
    </source>
</evidence>